<organism evidence="8 9">
    <name type="scientific">Crenobacter luteus</name>
    <dbReference type="NCBI Taxonomy" id="1452487"/>
    <lineage>
        <taxon>Bacteria</taxon>
        <taxon>Pseudomonadati</taxon>
        <taxon>Pseudomonadota</taxon>
        <taxon>Betaproteobacteria</taxon>
        <taxon>Neisseriales</taxon>
        <taxon>Neisseriaceae</taxon>
        <taxon>Crenobacter</taxon>
    </lineage>
</organism>
<reference evidence="9" key="1">
    <citation type="submission" date="2016-01" db="EMBL/GenBank/DDBJ databases">
        <title>Draft genome of Chromobacterium sp. F49.</title>
        <authorList>
            <person name="Hong K.W."/>
        </authorList>
    </citation>
    <scope>NUCLEOTIDE SEQUENCE [LARGE SCALE GENOMIC DNA]</scope>
    <source>
        <strain evidence="9">CN10</strain>
    </source>
</reference>
<evidence type="ECO:0000256" key="7">
    <source>
        <dbReference type="ARBA" id="ARBA00023277"/>
    </source>
</evidence>
<dbReference type="NCBIfam" id="NF004325">
    <property type="entry name" value="PRK05718.1"/>
    <property type="match status" value="1"/>
</dbReference>
<dbReference type="STRING" id="1452487.AVW16_12320"/>
<dbReference type="Pfam" id="PF01081">
    <property type="entry name" value="Aldolase"/>
    <property type="match status" value="1"/>
</dbReference>
<dbReference type="SUPFAM" id="SSF51569">
    <property type="entry name" value="Aldolase"/>
    <property type="match status" value="1"/>
</dbReference>
<dbReference type="EMBL" id="LQQU01000027">
    <property type="protein sequence ID" value="KZE30498.1"/>
    <property type="molecule type" value="Genomic_DNA"/>
</dbReference>
<accession>A0A165F327</accession>
<dbReference type="RefSeq" id="WP_066613043.1">
    <property type="nucleotide sequence ID" value="NZ_LQQU01000027.1"/>
</dbReference>
<proteinExistence type="inferred from homology"/>
<dbReference type="GO" id="GO:0008675">
    <property type="term" value="F:2-dehydro-3-deoxy-phosphogluconate aldolase activity"/>
    <property type="evidence" value="ECO:0007669"/>
    <property type="project" value="UniProtKB-EC"/>
</dbReference>
<keyword evidence="7" id="KW-0119">Carbohydrate metabolism</keyword>
<evidence type="ECO:0000256" key="3">
    <source>
        <dbReference type="ARBA" id="ARBA00006906"/>
    </source>
</evidence>
<evidence type="ECO:0000313" key="9">
    <source>
        <dbReference type="Proteomes" id="UP000076625"/>
    </source>
</evidence>
<dbReference type="PANTHER" id="PTHR30246">
    <property type="entry name" value="2-KETO-3-DEOXY-6-PHOSPHOGLUCONATE ALDOLASE"/>
    <property type="match status" value="1"/>
</dbReference>
<dbReference type="OrthoDB" id="9805177at2"/>
<dbReference type="InterPro" id="IPR031337">
    <property type="entry name" value="KDPG/KHG_AS_1"/>
</dbReference>
<evidence type="ECO:0000256" key="6">
    <source>
        <dbReference type="ARBA" id="ARBA00023239"/>
    </source>
</evidence>
<dbReference type="InterPro" id="IPR013785">
    <property type="entry name" value="Aldolase_TIM"/>
</dbReference>
<gene>
    <name evidence="8" type="ORF">AVW16_12320</name>
</gene>
<evidence type="ECO:0000256" key="1">
    <source>
        <dbReference type="ARBA" id="ARBA00000654"/>
    </source>
</evidence>
<dbReference type="PANTHER" id="PTHR30246:SF1">
    <property type="entry name" value="2-DEHYDRO-3-DEOXY-6-PHOSPHOGALACTONATE ALDOLASE-RELATED"/>
    <property type="match status" value="1"/>
</dbReference>
<keyword evidence="9" id="KW-1185">Reference proteome</keyword>
<dbReference type="Gene3D" id="3.20.20.70">
    <property type="entry name" value="Aldolase class I"/>
    <property type="match status" value="1"/>
</dbReference>
<dbReference type="AlphaFoldDB" id="A0A165F327"/>
<dbReference type="NCBIfam" id="TIGR01182">
    <property type="entry name" value="eda"/>
    <property type="match status" value="1"/>
</dbReference>
<comment type="catalytic activity">
    <reaction evidence="1">
        <text>2-dehydro-3-deoxy-6-phospho-D-gluconate = D-glyceraldehyde 3-phosphate + pyruvate</text>
        <dbReference type="Rhea" id="RHEA:17089"/>
        <dbReference type="ChEBI" id="CHEBI:15361"/>
        <dbReference type="ChEBI" id="CHEBI:57569"/>
        <dbReference type="ChEBI" id="CHEBI:59776"/>
        <dbReference type="EC" id="4.1.2.14"/>
    </reaction>
</comment>
<dbReference type="CDD" id="cd00452">
    <property type="entry name" value="KDPG_aldolase"/>
    <property type="match status" value="1"/>
</dbReference>
<comment type="pathway">
    <text evidence="2">Carbohydrate acid metabolism; 2-dehydro-3-deoxy-D-gluconate degradation; D-glyceraldehyde 3-phosphate and pyruvate from 2-dehydro-3-deoxy-D-gluconate: step 2/2.</text>
</comment>
<evidence type="ECO:0000313" key="8">
    <source>
        <dbReference type="EMBL" id="KZE30498.1"/>
    </source>
</evidence>
<dbReference type="EC" id="4.1.2.14" evidence="5"/>
<dbReference type="InterPro" id="IPR000887">
    <property type="entry name" value="Aldlse_KDPG_KHG"/>
</dbReference>
<evidence type="ECO:0000256" key="5">
    <source>
        <dbReference type="ARBA" id="ARBA00013063"/>
    </source>
</evidence>
<evidence type="ECO:0000256" key="2">
    <source>
        <dbReference type="ARBA" id="ARBA00004736"/>
    </source>
</evidence>
<name>A0A165F327_9NEIS</name>
<dbReference type="PROSITE" id="PS00159">
    <property type="entry name" value="ALDOLASE_KDPG_KHG_1"/>
    <property type="match status" value="1"/>
</dbReference>
<comment type="similarity">
    <text evidence="3">Belongs to the KHG/KDPG aldolase family.</text>
</comment>
<evidence type="ECO:0000256" key="4">
    <source>
        <dbReference type="ARBA" id="ARBA00011233"/>
    </source>
</evidence>
<comment type="caution">
    <text evidence="8">The sequence shown here is derived from an EMBL/GenBank/DDBJ whole genome shotgun (WGS) entry which is preliminary data.</text>
</comment>
<comment type="subunit">
    <text evidence="4">Homotrimer.</text>
</comment>
<protein>
    <recommendedName>
        <fullName evidence="5">2-dehydro-3-deoxy-phosphogluconate aldolase</fullName>
        <ecNumber evidence="5">4.1.2.14</ecNumber>
    </recommendedName>
</protein>
<dbReference type="Proteomes" id="UP000076625">
    <property type="component" value="Unassembled WGS sequence"/>
</dbReference>
<keyword evidence="6" id="KW-0456">Lyase</keyword>
<sequence>MDSFSLLTRGPVVPVIVLTDAGVAPELGAALVEGGIAVLEVTLRTKAALAAIRRLRDEVPGAIVGAGTVRNRAQLEAALEAGAQFAVSPGLTPELAAAARRARVPFIPGVATPSEAMRAEDEGFSVQKLFPAEAVGGARLLAAMAGPLPELRFCPTGGVDAGNARHYLALPNVLAVGGSWLTPEALIAARDWPGITRLAAAAAALR</sequence>